<protein>
    <submittedName>
        <fullName evidence="1">Uncharacterized protein</fullName>
    </submittedName>
</protein>
<name>A0A0K1RYS1_9CHRO</name>
<accession>A0A0K1RYS1</accession>
<keyword evidence="2" id="KW-1185">Reference proteome</keyword>
<proteinExistence type="predicted"/>
<gene>
    <name evidence="1" type="ORF">VL20_1784</name>
</gene>
<evidence type="ECO:0000313" key="2">
    <source>
        <dbReference type="Proteomes" id="UP000068167"/>
    </source>
</evidence>
<dbReference type="AlphaFoldDB" id="A0A0K1RYS1"/>
<organism evidence="1 2">
    <name type="scientific">Microcystis panniformis FACHB-1757</name>
    <dbReference type="NCBI Taxonomy" id="1638788"/>
    <lineage>
        <taxon>Bacteria</taxon>
        <taxon>Bacillati</taxon>
        <taxon>Cyanobacteriota</taxon>
        <taxon>Cyanophyceae</taxon>
        <taxon>Oscillatoriophycideae</taxon>
        <taxon>Chroococcales</taxon>
        <taxon>Microcystaceae</taxon>
        <taxon>Microcystis</taxon>
    </lineage>
</organism>
<evidence type="ECO:0000313" key="1">
    <source>
        <dbReference type="EMBL" id="AKV66923.1"/>
    </source>
</evidence>
<sequence>MNSPPKNSFTPHLSPLGKDGKSIIVFFPLVFAVNVQCTPP</sequence>
<dbReference type="Proteomes" id="UP000068167">
    <property type="component" value="Chromosome"/>
</dbReference>
<dbReference type="EMBL" id="CP011339">
    <property type="protein sequence ID" value="AKV66923.1"/>
    <property type="molecule type" value="Genomic_DNA"/>
</dbReference>
<dbReference type="KEGG" id="mpk:VL20_1784"/>
<reference evidence="1 2" key="1">
    <citation type="journal article" date="2016" name="Stand. Genomic Sci.">
        <title>Complete genome sequence and genomic characterization of Microcystis panniformis FACHB 1757 by third-generation sequencing.</title>
        <authorList>
            <person name="Zhang J.Y."/>
            <person name="Guan R."/>
            <person name="Zhang H.J."/>
            <person name="Li H."/>
            <person name="Xiao P."/>
            <person name="Yu G.L."/>
            <person name="Du L."/>
            <person name="Cao D.M."/>
            <person name="Zhu B.C."/>
            <person name="Li R.H."/>
            <person name="Lu Z.H."/>
        </authorList>
    </citation>
    <scope>NUCLEOTIDE SEQUENCE [LARGE SCALE GENOMIC DNA]</scope>
    <source>
        <strain evidence="1 2">FACHB-1757</strain>
    </source>
</reference>